<evidence type="ECO:0000256" key="3">
    <source>
        <dbReference type="ARBA" id="ARBA00022679"/>
    </source>
</evidence>
<evidence type="ECO:0000313" key="6">
    <source>
        <dbReference type="RefSeq" id="XP_027195399.1"/>
    </source>
</evidence>
<dbReference type="PANTHER" id="PTHR11129:SF3">
    <property type="entry name" value="PROTEIN PRENYLTRANSFERASE ALPHA SUBUNIT REPEAT-CONTAINING PROTEIN 1"/>
    <property type="match status" value="1"/>
</dbReference>
<dbReference type="KEGG" id="dpte:113789993"/>
<dbReference type="OMA" id="CCNTEQR"/>
<keyword evidence="2" id="KW-0637">Prenyltransferase</keyword>
<dbReference type="CTD" id="31212"/>
<evidence type="ECO:0000256" key="4">
    <source>
        <dbReference type="ARBA" id="ARBA00022737"/>
    </source>
</evidence>
<protein>
    <submittedName>
        <fullName evidence="6">Protein prenyltransferase alpha subunit repeat-containing protein 1-like</fullName>
    </submittedName>
</protein>
<dbReference type="OrthoDB" id="5358702at2759"/>
<evidence type="ECO:0000313" key="5">
    <source>
        <dbReference type="Proteomes" id="UP000515146"/>
    </source>
</evidence>
<organism evidence="5 6">
    <name type="scientific">Dermatophagoides pteronyssinus</name>
    <name type="common">European house dust mite</name>
    <dbReference type="NCBI Taxonomy" id="6956"/>
    <lineage>
        <taxon>Eukaryota</taxon>
        <taxon>Metazoa</taxon>
        <taxon>Ecdysozoa</taxon>
        <taxon>Arthropoda</taxon>
        <taxon>Chelicerata</taxon>
        <taxon>Arachnida</taxon>
        <taxon>Acari</taxon>
        <taxon>Acariformes</taxon>
        <taxon>Sarcoptiformes</taxon>
        <taxon>Astigmata</taxon>
        <taxon>Psoroptidia</taxon>
        <taxon>Analgoidea</taxon>
        <taxon>Pyroglyphidae</taxon>
        <taxon>Dermatophagoidinae</taxon>
        <taxon>Dermatophagoides</taxon>
    </lineage>
</organism>
<name>A0A6P6XU19_DERPT</name>
<dbReference type="Pfam" id="PF01239">
    <property type="entry name" value="PPTA"/>
    <property type="match status" value="3"/>
</dbReference>
<keyword evidence="3" id="KW-0808">Transferase</keyword>
<keyword evidence="4" id="KW-0677">Repeat</keyword>
<dbReference type="RefSeq" id="XP_027195399.1">
    <property type="nucleotide sequence ID" value="XM_027339598.1"/>
</dbReference>
<evidence type="ECO:0000256" key="2">
    <source>
        <dbReference type="ARBA" id="ARBA00022602"/>
    </source>
</evidence>
<accession>A0A6P6XU19</accession>
<dbReference type="Gene3D" id="1.25.40.120">
    <property type="entry name" value="Protein prenylyltransferase"/>
    <property type="match status" value="1"/>
</dbReference>
<dbReference type="InterPro" id="IPR002088">
    <property type="entry name" value="Prenyl_trans_a"/>
</dbReference>
<dbReference type="GO" id="GO:0008318">
    <property type="term" value="F:protein prenyltransferase activity"/>
    <property type="evidence" value="ECO:0007669"/>
    <property type="project" value="InterPro"/>
</dbReference>
<dbReference type="PROSITE" id="PS51147">
    <property type="entry name" value="PFTA"/>
    <property type="match status" value="1"/>
</dbReference>
<gene>
    <name evidence="6" type="primary">LOC113789993</name>
</gene>
<proteinExistence type="inferred from homology"/>
<dbReference type="PANTHER" id="PTHR11129">
    <property type="entry name" value="PROTEIN FARNESYLTRANSFERASE ALPHA SUBUNIT/RAB GERANYLGERANYL TRANSFERASE ALPHA SUBUNIT"/>
    <property type="match status" value="1"/>
</dbReference>
<dbReference type="FunCoup" id="A0A6P6XU19">
    <property type="interactions" value="323"/>
</dbReference>
<keyword evidence="5" id="KW-1185">Reference proteome</keyword>
<dbReference type="SUPFAM" id="SSF48439">
    <property type="entry name" value="Protein prenylyltransferase"/>
    <property type="match status" value="1"/>
</dbReference>
<dbReference type="Proteomes" id="UP000515146">
    <property type="component" value="Unplaced"/>
</dbReference>
<dbReference type="GO" id="GO:0005737">
    <property type="term" value="C:cytoplasm"/>
    <property type="evidence" value="ECO:0007669"/>
    <property type="project" value="TreeGrafter"/>
</dbReference>
<comment type="similarity">
    <text evidence="1">Belongs to the protein prenyltransferase subunit alpha family.</text>
</comment>
<reference evidence="6" key="1">
    <citation type="submission" date="2025-08" db="UniProtKB">
        <authorList>
            <consortium name="RefSeq"/>
        </authorList>
    </citation>
    <scope>IDENTIFICATION</scope>
    <source>
        <strain evidence="6">Airmid</strain>
    </source>
</reference>
<dbReference type="InParanoid" id="A0A6P6XU19"/>
<dbReference type="AlphaFoldDB" id="A0A6P6XU19"/>
<evidence type="ECO:0000256" key="1">
    <source>
        <dbReference type="ARBA" id="ARBA00006734"/>
    </source>
</evidence>
<sequence>MDDEEKISLCERILLDLDNIFKRDPNIIEFDVIEVAESTCNKSPVIYSDHHLALEKWCVPHLYEYAYDKMLNFKKQSTYNRTESSLLHQWTRILLLLNPDFTTAWNLRRDLLNKSSSNSHLEELDFTKLMLIRKPKCASVFTYREWLLNSFLRLDNGQLNDDLISNELQITLNAADQYSRNYYAWSHRTWLLTVYIVHNNDHHHLTNVINRIINDLMITAEWLEQHISDYSGFQHRQFLFNFVHELCRTNQKTFNTTANSLNSFTNDDDSFSSSLDKCCQIFFKEFQWLSTLWPLYPAQESLFLHRRHILHAASLWYPNQIEHLKQEELNFHERILSNYTVMMTKSEQNWQKELIRRYRFYLKCNLNWTFD</sequence>
<dbReference type="GeneID" id="113789993"/>